<dbReference type="Proteomes" id="UP000620262">
    <property type="component" value="Unassembled WGS sequence"/>
</dbReference>
<proteinExistence type="predicted"/>
<evidence type="ECO:0000259" key="2">
    <source>
        <dbReference type="Pfam" id="PF03050"/>
    </source>
</evidence>
<comment type="caution">
    <text evidence="3">The sequence shown here is derived from an EMBL/GenBank/DDBJ whole genome shotgun (WGS) entry which is preliminary data.</text>
</comment>
<feature type="region of interest" description="Disordered" evidence="1">
    <location>
        <begin position="77"/>
        <end position="97"/>
    </location>
</feature>
<reference evidence="3 4" key="1">
    <citation type="submission" date="2020-10" db="EMBL/GenBank/DDBJ databases">
        <title>Sequencing the genomes of 1000 actinobacteria strains.</title>
        <authorList>
            <person name="Klenk H.-P."/>
        </authorList>
    </citation>
    <scope>NUCLEOTIDE SEQUENCE [LARGE SCALE GENOMIC DNA]</scope>
    <source>
        <strain evidence="3 4">DSM 7307</strain>
    </source>
</reference>
<dbReference type="InterPro" id="IPR052344">
    <property type="entry name" value="Transposase-related"/>
</dbReference>
<dbReference type="PANTHER" id="PTHR33678:SF1">
    <property type="entry name" value="BLL1576 PROTEIN"/>
    <property type="match status" value="1"/>
</dbReference>
<evidence type="ECO:0000313" key="3">
    <source>
        <dbReference type="EMBL" id="MBE1508568.1"/>
    </source>
</evidence>
<dbReference type="Pfam" id="PF03050">
    <property type="entry name" value="DDE_Tnp_IS66"/>
    <property type="match status" value="1"/>
</dbReference>
<gene>
    <name evidence="3" type="ORF">H4W29_005813</name>
</gene>
<sequence length="97" mass="10741">MATFSGVLHADGYAGFRDLYEPHKLGSPPGIQEAACWAHARRKFFDLTVSSKASIAEEALRRIGELYHIEKAIRGEPPDVRKAARQHGSTPKVEALR</sequence>
<evidence type="ECO:0000256" key="1">
    <source>
        <dbReference type="SAM" id="MobiDB-lite"/>
    </source>
</evidence>
<dbReference type="InterPro" id="IPR004291">
    <property type="entry name" value="Transposase_IS66_central"/>
</dbReference>
<name>A0ABR9IZR8_RHIVS</name>
<organism evidence="3 4">
    <name type="scientific">Rhizobium viscosum</name>
    <name type="common">Arthrobacter viscosus</name>
    <dbReference type="NCBI Taxonomy" id="1673"/>
    <lineage>
        <taxon>Bacteria</taxon>
        <taxon>Pseudomonadati</taxon>
        <taxon>Pseudomonadota</taxon>
        <taxon>Alphaproteobacteria</taxon>
        <taxon>Hyphomicrobiales</taxon>
        <taxon>Rhizobiaceae</taxon>
        <taxon>Rhizobium/Agrobacterium group</taxon>
        <taxon>Rhizobium</taxon>
    </lineage>
</organism>
<keyword evidence="4" id="KW-1185">Reference proteome</keyword>
<dbReference type="EMBL" id="JADBEC010000002">
    <property type="protein sequence ID" value="MBE1508568.1"/>
    <property type="molecule type" value="Genomic_DNA"/>
</dbReference>
<feature type="domain" description="Transposase IS66 central" evidence="2">
    <location>
        <begin position="2"/>
        <end position="96"/>
    </location>
</feature>
<dbReference type="PANTHER" id="PTHR33678">
    <property type="entry name" value="BLL1576 PROTEIN"/>
    <property type="match status" value="1"/>
</dbReference>
<protein>
    <recommendedName>
        <fullName evidence="2">Transposase IS66 central domain-containing protein</fullName>
    </recommendedName>
</protein>
<accession>A0ABR9IZR8</accession>
<evidence type="ECO:0000313" key="4">
    <source>
        <dbReference type="Proteomes" id="UP000620262"/>
    </source>
</evidence>